<organism evidence="7 8">
    <name type="scientific">Solea senegalensis</name>
    <name type="common">Senegalese sole</name>
    <dbReference type="NCBI Taxonomy" id="28829"/>
    <lineage>
        <taxon>Eukaryota</taxon>
        <taxon>Metazoa</taxon>
        <taxon>Chordata</taxon>
        <taxon>Craniata</taxon>
        <taxon>Vertebrata</taxon>
        <taxon>Euteleostomi</taxon>
        <taxon>Actinopterygii</taxon>
        <taxon>Neopterygii</taxon>
        <taxon>Teleostei</taxon>
        <taxon>Neoteleostei</taxon>
        <taxon>Acanthomorphata</taxon>
        <taxon>Carangaria</taxon>
        <taxon>Pleuronectiformes</taxon>
        <taxon>Pleuronectoidei</taxon>
        <taxon>Soleidae</taxon>
        <taxon>Solea</taxon>
    </lineage>
</organism>
<dbReference type="PANTHER" id="PTHR13989:SF16">
    <property type="entry name" value="REPLICATION PROTEIN A2"/>
    <property type="match status" value="1"/>
</dbReference>
<evidence type="ECO:0000256" key="2">
    <source>
        <dbReference type="ARBA" id="ARBA00007815"/>
    </source>
</evidence>
<evidence type="ECO:0000313" key="7">
    <source>
        <dbReference type="EMBL" id="KAG7499947.1"/>
    </source>
</evidence>
<dbReference type="Proteomes" id="UP000693946">
    <property type="component" value="Linkage Group LG20"/>
</dbReference>
<dbReference type="GO" id="GO:0000781">
    <property type="term" value="C:chromosome, telomeric region"/>
    <property type="evidence" value="ECO:0007669"/>
    <property type="project" value="TreeGrafter"/>
</dbReference>
<gene>
    <name evidence="7" type="ORF">JOB18_003362</name>
</gene>
<feature type="domain" description="Replication protein A C-terminal" evidence="6">
    <location>
        <begin position="169"/>
        <end position="233"/>
    </location>
</feature>
<dbReference type="GO" id="GO:0000724">
    <property type="term" value="P:double-strand break repair via homologous recombination"/>
    <property type="evidence" value="ECO:0007669"/>
    <property type="project" value="TreeGrafter"/>
</dbReference>
<proteinExistence type="inferred from homology"/>
<dbReference type="AlphaFoldDB" id="A0AAV6R644"/>
<comment type="subcellular location">
    <subcellularLocation>
        <location evidence="1">Nucleus</location>
    </subcellularLocation>
</comment>
<evidence type="ECO:0000313" key="8">
    <source>
        <dbReference type="Proteomes" id="UP000693946"/>
    </source>
</evidence>
<evidence type="ECO:0000256" key="4">
    <source>
        <dbReference type="ARBA" id="ARBA00023125"/>
    </source>
</evidence>
<dbReference type="InterPro" id="IPR040260">
    <property type="entry name" value="RFA2-like"/>
</dbReference>
<keyword evidence="5" id="KW-0539">Nucleus</keyword>
<evidence type="ECO:0000256" key="1">
    <source>
        <dbReference type="ARBA" id="ARBA00004123"/>
    </source>
</evidence>
<evidence type="ECO:0000256" key="5">
    <source>
        <dbReference type="ARBA" id="ARBA00023242"/>
    </source>
</evidence>
<dbReference type="PIRSF" id="PIRSF036949">
    <property type="entry name" value="RPA32"/>
    <property type="match status" value="1"/>
</dbReference>
<dbReference type="GO" id="GO:0035861">
    <property type="term" value="C:site of double-strand break"/>
    <property type="evidence" value="ECO:0007669"/>
    <property type="project" value="TreeGrafter"/>
</dbReference>
<dbReference type="FunFam" id="1.10.10.10:FF:000168">
    <property type="entry name" value="Replication protein A 32 kDa subunit"/>
    <property type="match status" value="1"/>
</dbReference>
<dbReference type="GO" id="GO:0006260">
    <property type="term" value="P:DNA replication"/>
    <property type="evidence" value="ECO:0007669"/>
    <property type="project" value="TreeGrafter"/>
</dbReference>
<protein>
    <submittedName>
        <fullName evidence="7">Replication protein A 32 kDa subunit-like</fullName>
    </submittedName>
</protein>
<name>A0AAV6R644_SOLSE</name>
<evidence type="ECO:0000259" key="6">
    <source>
        <dbReference type="Pfam" id="PF08784"/>
    </source>
</evidence>
<dbReference type="PANTHER" id="PTHR13989">
    <property type="entry name" value="REPLICATION PROTEIN A-RELATED"/>
    <property type="match status" value="1"/>
</dbReference>
<accession>A0AAV6R644</accession>
<dbReference type="InterPro" id="IPR014892">
    <property type="entry name" value="RPA_C"/>
</dbReference>
<keyword evidence="3" id="KW-0235">DNA replication</keyword>
<dbReference type="CDD" id="cd04478">
    <property type="entry name" value="RPA2_DBD_D"/>
    <property type="match status" value="1"/>
</dbReference>
<reference evidence="7 8" key="1">
    <citation type="journal article" date="2021" name="Sci. Rep.">
        <title>Chromosome anchoring in Senegalese sole (Solea senegalensis) reveals sex-associated markers and genome rearrangements in flatfish.</title>
        <authorList>
            <person name="Guerrero-Cozar I."/>
            <person name="Gomez-Garrido J."/>
            <person name="Berbel C."/>
            <person name="Martinez-Blanch J.F."/>
            <person name="Alioto T."/>
            <person name="Claros M.G."/>
            <person name="Gagnaire P.A."/>
            <person name="Manchado M."/>
        </authorList>
    </citation>
    <scope>NUCLEOTIDE SEQUENCE [LARGE SCALE GENOMIC DNA]</scope>
    <source>
        <strain evidence="7">Sse05_10M</strain>
    </source>
</reference>
<keyword evidence="4" id="KW-0238">DNA-binding</keyword>
<dbReference type="EMBL" id="JAGKHQ010000013">
    <property type="protein sequence ID" value="KAG7499947.1"/>
    <property type="molecule type" value="Genomic_DNA"/>
</dbReference>
<comment type="caution">
    <text evidence="7">The sequence shown here is derived from an EMBL/GenBank/DDBJ whole genome shotgun (WGS) entry which is preliminary data.</text>
</comment>
<dbReference type="GO" id="GO:0005662">
    <property type="term" value="C:DNA replication factor A complex"/>
    <property type="evidence" value="ECO:0007669"/>
    <property type="project" value="TreeGrafter"/>
</dbReference>
<keyword evidence="8" id="KW-1185">Reference proteome</keyword>
<sequence>MWKRVDSSQSGREKMSHSQLMLKKSTLQILPCTVSQLLSASHVGSDNFVISDCELFQVSVVGVVRGFAPFVTFMEFSVDDMTAPPVKVKQWVNSEDCAMMSVASPGSYVKVTGSLRNFNGQRSLLAMNIRCIKDLNEITSHMLEVIQAHMKLPVKEFDVNMNSLVSQSGRFVQSLSTIQDQVIHVIRTFPDQTVGISFDDLRTEMNHLAVADVRSSLAFLLNEGHVFTTIDDYHYKTSV</sequence>
<dbReference type="Pfam" id="PF08784">
    <property type="entry name" value="RPA_C"/>
    <property type="match status" value="1"/>
</dbReference>
<comment type="similarity">
    <text evidence="2">Belongs to the replication factor A protein 2 family.</text>
</comment>
<dbReference type="GO" id="GO:0003697">
    <property type="term" value="F:single-stranded DNA binding"/>
    <property type="evidence" value="ECO:0007669"/>
    <property type="project" value="TreeGrafter"/>
</dbReference>
<dbReference type="InterPro" id="IPR014646">
    <property type="entry name" value="Rfa2/RPA32"/>
</dbReference>
<evidence type="ECO:0000256" key="3">
    <source>
        <dbReference type="ARBA" id="ARBA00022705"/>
    </source>
</evidence>
<dbReference type="GO" id="GO:0006289">
    <property type="term" value="P:nucleotide-excision repair"/>
    <property type="evidence" value="ECO:0007669"/>
    <property type="project" value="TreeGrafter"/>
</dbReference>